<evidence type="ECO:0000313" key="2">
    <source>
        <dbReference type="EMBL" id="OYR19048.1"/>
    </source>
</evidence>
<keyword evidence="1" id="KW-0812">Transmembrane</keyword>
<gene>
    <name evidence="2" type="ORF">CEV31_2390</name>
</gene>
<comment type="caution">
    <text evidence="2">The sequence shown here is derived from an EMBL/GenBank/DDBJ whole genome shotgun (WGS) entry which is preliminary data.</text>
</comment>
<dbReference type="RefSeq" id="WP_094507115.1">
    <property type="nucleotide sequence ID" value="NZ_JBHEEK010000002.1"/>
</dbReference>
<protein>
    <submittedName>
        <fullName evidence="2">Uncharacterized protein</fullName>
    </submittedName>
</protein>
<organism evidence="2 3">
    <name type="scientific">Brucella thiophenivorans</name>
    <dbReference type="NCBI Taxonomy" id="571255"/>
    <lineage>
        <taxon>Bacteria</taxon>
        <taxon>Pseudomonadati</taxon>
        <taxon>Pseudomonadota</taxon>
        <taxon>Alphaproteobacteria</taxon>
        <taxon>Hyphomicrobiales</taxon>
        <taxon>Brucellaceae</taxon>
        <taxon>Brucella/Ochrobactrum group</taxon>
        <taxon>Brucella</taxon>
    </lineage>
</organism>
<evidence type="ECO:0000256" key="1">
    <source>
        <dbReference type="SAM" id="Phobius"/>
    </source>
</evidence>
<dbReference type="Proteomes" id="UP000215590">
    <property type="component" value="Unassembled WGS sequence"/>
</dbReference>
<reference evidence="2 3" key="1">
    <citation type="submission" date="2017-07" db="EMBL/GenBank/DDBJ databases">
        <title>Phylogenetic study on the rhizospheric bacterium Ochrobactrum sp. A44.</title>
        <authorList>
            <person name="Krzyzanowska D.M."/>
            <person name="Ossowicki A."/>
            <person name="Rajewska M."/>
            <person name="Maciag T."/>
            <person name="Kaczynski Z."/>
            <person name="Czerwicka M."/>
            <person name="Jafra S."/>
        </authorList>
    </citation>
    <scope>NUCLEOTIDE SEQUENCE [LARGE SCALE GENOMIC DNA]</scope>
    <source>
        <strain evidence="2 3">DSM 7216</strain>
    </source>
</reference>
<dbReference type="EMBL" id="NNRJ01000019">
    <property type="protein sequence ID" value="OYR19048.1"/>
    <property type="molecule type" value="Genomic_DNA"/>
</dbReference>
<keyword evidence="1" id="KW-0472">Membrane</keyword>
<evidence type="ECO:0000313" key="3">
    <source>
        <dbReference type="Proteomes" id="UP000215590"/>
    </source>
</evidence>
<feature type="transmembrane region" description="Helical" evidence="1">
    <location>
        <begin position="20"/>
        <end position="42"/>
    </location>
</feature>
<keyword evidence="1" id="KW-1133">Transmembrane helix</keyword>
<name>A0A256FWC8_9HYPH</name>
<keyword evidence="3" id="KW-1185">Reference proteome</keyword>
<dbReference type="AlphaFoldDB" id="A0A256FWC8"/>
<sequence length="91" mass="10569">MRPAILYCRAFLINAPTNIAIYSSQALIELLFRLFFSVVALWQQAPKQAKKRQKMALNLGSQLRKLEELEIVPIFWGFSNKRGFFTHLLVN</sequence>
<proteinExistence type="predicted"/>
<accession>A0A256FWC8</accession>